<name>A0A0A9CRW7_ARUDO</name>
<proteinExistence type="predicted"/>
<evidence type="ECO:0000313" key="1">
    <source>
        <dbReference type="EMBL" id="JAD77163.1"/>
    </source>
</evidence>
<dbReference type="AlphaFoldDB" id="A0A0A9CRW7"/>
<reference evidence="1" key="2">
    <citation type="journal article" date="2015" name="Data Brief">
        <title>Shoot transcriptome of the giant reed, Arundo donax.</title>
        <authorList>
            <person name="Barrero R.A."/>
            <person name="Guerrero F.D."/>
            <person name="Moolhuijzen P."/>
            <person name="Goolsby J.A."/>
            <person name="Tidwell J."/>
            <person name="Bellgard S.E."/>
            <person name="Bellgard M.I."/>
        </authorList>
    </citation>
    <scope>NUCLEOTIDE SEQUENCE</scope>
    <source>
        <tissue evidence="1">Shoot tissue taken approximately 20 cm above the soil surface</tissue>
    </source>
</reference>
<sequence length="169" mass="19411">MPTTATVIWQGPLLPIPAIKCPPWFVKEEPFSDRFTFKNIKIEEFRSIPWGFCSSSPFADRNADMFSLDFCTKSSKQGGIFQINPSWTDHRHSTWRALFHHSQIGMINAAIILPHLRSYSRPGAIPESAFWPQKCSRCWSHCCEQVRHVEENISSTLSTVTHIKIHIRG</sequence>
<accession>A0A0A9CRW7</accession>
<dbReference type="EMBL" id="GBRH01220732">
    <property type="protein sequence ID" value="JAD77163.1"/>
    <property type="molecule type" value="Transcribed_RNA"/>
</dbReference>
<organism evidence="1">
    <name type="scientific">Arundo donax</name>
    <name type="common">Giant reed</name>
    <name type="synonym">Donax arundinaceus</name>
    <dbReference type="NCBI Taxonomy" id="35708"/>
    <lineage>
        <taxon>Eukaryota</taxon>
        <taxon>Viridiplantae</taxon>
        <taxon>Streptophyta</taxon>
        <taxon>Embryophyta</taxon>
        <taxon>Tracheophyta</taxon>
        <taxon>Spermatophyta</taxon>
        <taxon>Magnoliopsida</taxon>
        <taxon>Liliopsida</taxon>
        <taxon>Poales</taxon>
        <taxon>Poaceae</taxon>
        <taxon>PACMAD clade</taxon>
        <taxon>Arundinoideae</taxon>
        <taxon>Arundineae</taxon>
        <taxon>Arundo</taxon>
    </lineage>
</organism>
<protein>
    <submittedName>
        <fullName evidence="1">Uncharacterized protein</fullName>
    </submittedName>
</protein>
<reference evidence="1" key="1">
    <citation type="submission" date="2014-09" db="EMBL/GenBank/DDBJ databases">
        <authorList>
            <person name="Magalhaes I.L.F."/>
            <person name="Oliveira U."/>
            <person name="Santos F.R."/>
            <person name="Vidigal T.H.D.A."/>
            <person name="Brescovit A.D."/>
            <person name="Santos A.J."/>
        </authorList>
    </citation>
    <scope>NUCLEOTIDE SEQUENCE</scope>
    <source>
        <tissue evidence="1">Shoot tissue taken approximately 20 cm above the soil surface</tissue>
    </source>
</reference>